<dbReference type="CDD" id="cd02966">
    <property type="entry name" value="TlpA_like_family"/>
    <property type="match status" value="1"/>
</dbReference>
<feature type="compositionally biased region" description="Polar residues" evidence="5">
    <location>
        <begin position="475"/>
        <end position="487"/>
    </location>
</feature>
<keyword evidence="9" id="KW-1185">Reference proteome</keyword>
<evidence type="ECO:0000256" key="5">
    <source>
        <dbReference type="SAM" id="MobiDB-lite"/>
    </source>
</evidence>
<keyword evidence="2" id="KW-0201">Cytochrome c-type biogenesis</keyword>
<dbReference type="SUPFAM" id="SSF52833">
    <property type="entry name" value="Thioredoxin-like"/>
    <property type="match status" value="1"/>
</dbReference>
<accession>A0ABT6RBM4</accession>
<keyword evidence="4" id="KW-0676">Redox-active center</keyword>
<sequence>MKKILMMAALFLSTTAFAQMSEIRGVAKNTTLKEISLFKIVDGEIELMATSSISSTGAFGFLFEPENEGFFVVGYDKLGLAQWPLYLKKGDKASIATDGKWMKFVGPQTPENTVYSSWVNLTQDIKYKAIYFIDPPLSTYKDFFPEFEKVLSQVDAFKKTIKTKNATFNHLMNSIARYDMDYLALNFLLTPRKAHPTEAERMPYYSTIEQKNKFPDDDILSMPNGMKFMRSYASFTGKPKSTLKERSEYFTTDVQKGAYLIEVGASSFRDYRDYTNFVKEYNQYFQTPSLQEKIDAVGKKMYHGSPGGTAWDFNFVDKDGKMVTMKDLKGKVVLIDVWATWCGPCKQEIPFMQKLEDELHDKDITFVSISIDKDTDKDKWAAFVNNMKMGGVQLFAGSAGGKSLDQVYTMPTIPRFMVFDRDGKIVNLKAPRPSDPALKALLLQTVEGKTGSTVVQKPGLPPGFKMPASMGAQKPVSTDAQKPVSNN</sequence>
<feature type="signal peptide" evidence="6">
    <location>
        <begin position="1"/>
        <end position="18"/>
    </location>
</feature>
<protein>
    <submittedName>
        <fullName evidence="8">TlpA disulfide reductase family protein</fullName>
    </submittedName>
</protein>
<dbReference type="InterPro" id="IPR017937">
    <property type="entry name" value="Thioredoxin_CS"/>
</dbReference>
<dbReference type="InterPro" id="IPR013766">
    <property type="entry name" value="Thioredoxin_domain"/>
</dbReference>
<dbReference type="InterPro" id="IPR050553">
    <property type="entry name" value="Thioredoxin_ResA/DsbE_sf"/>
</dbReference>
<dbReference type="Gene3D" id="3.40.30.10">
    <property type="entry name" value="Glutaredoxin"/>
    <property type="match status" value="1"/>
</dbReference>
<dbReference type="PANTHER" id="PTHR42852:SF6">
    <property type="entry name" value="THIOL:DISULFIDE INTERCHANGE PROTEIN DSBE"/>
    <property type="match status" value="1"/>
</dbReference>
<dbReference type="InterPro" id="IPR013740">
    <property type="entry name" value="Redoxin"/>
</dbReference>
<feature type="chain" id="PRO_5045958485" evidence="6">
    <location>
        <begin position="19"/>
        <end position="487"/>
    </location>
</feature>
<comment type="caution">
    <text evidence="8">The sequence shown here is derived from an EMBL/GenBank/DDBJ whole genome shotgun (WGS) entry which is preliminary data.</text>
</comment>
<evidence type="ECO:0000256" key="6">
    <source>
        <dbReference type="SAM" id="SignalP"/>
    </source>
</evidence>
<dbReference type="PROSITE" id="PS00194">
    <property type="entry name" value="THIOREDOXIN_1"/>
    <property type="match status" value="1"/>
</dbReference>
<organism evidence="8 9">
    <name type="scientific">Pinibacter soli</name>
    <dbReference type="NCBI Taxonomy" id="3044211"/>
    <lineage>
        <taxon>Bacteria</taxon>
        <taxon>Pseudomonadati</taxon>
        <taxon>Bacteroidota</taxon>
        <taxon>Chitinophagia</taxon>
        <taxon>Chitinophagales</taxon>
        <taxon>Chitinophagaceae</taxon>
        <taxon>Pinibacter</taxon>
    </lineage>
</organism>
<dbReference type="Proteomes" id="UP001226434">
    <property type="component" value="Unassembled WGS sequence"/>
</dbReference>
<name>A0ABT6RBM4_9BACT</name>
<dbReference type="PANTHER" id="PTHR42852">
    <property type="entry name" value="THIOL:DISULFIDE INTERCHANGE PROTEIN DSBE"/>
    <property type="match status" value="1"/>
</dbReference>
<reference evidence="8 9" key="1">
    <citation type="submission" date="2023-05" db="EMBL/GenBank/DDBJ databases">
        <title>Genome sequence of Pinibacter sp. MAH-24.</title>
        <authorList>
            <person name="Huq M.A."/>
        </authorList>
    </citation>
    <scope>NUCLEOTIDE SEQUENCE [LARGE SCALE GENOMIC DNA]</scope>
    <source>
        <strain evidence="8 9">MAH-24</strain>
    </source>
</reference>
<dbReference type="RefSeq" id="WP_282333902.1">
    <property type="nucleotide sequence ID" value="NZ_JASBRG010000005.1"/>
</dbReference>
<dbReference type="Pfam" id="PF08534">
    <property type="entry name" value="Redoxin"/>
    <property type="match status" value="1"/>
</dbReference>
<evidence type="ECO:0000256" key="1">
    <source>
        <dbReference type="ARBA" id="ARBA00004196"/>
    </source>
</evidence>
<feature type="domain" description="Thioredoxin" evidence="7">
    <location>
        <begin position="304"/>
        <end position="451"/>
    </location>
</feature>
<proteinExistence type="predicted"/>
<gene>
    <name evidence="8" type="ORF">QJ048_08455</name>
</gene>
<evidence type="ECO:0000259" key="7">
    <source>
        <dbReference type="PROSITE" id="PS51352"/>
    </source>
</evidence>
<evidence type="ECO:0000256" key="3">
    <source>
        <dbReference type="ARBA" id="ARBA00023157"/>
    </source>
</evidence>
<keyword evidence="3" id="KW-1015">Disulfide bond</keyword>
<comment type="subcellular location">
    <subcellularLocation>
        <location evidence="1">Cell envelope</location>
    </subcellularLocation>
</comment>
<evidence type="ECO:0000313" key="8">
    <source>
        <dbReference type="EMBL" id="MDI3319800.1"/>
    </source>
</evidence>
<evidence type="ECO:0000256" key="2">
    <source>
        <dbReference type="ARBA" id="ARBA00022748"/>
    </source>
</evidence>
<dbReference type="PROSITE" id="PS51352">
    <property type="entry name" value="THIOREDOXIN_2"/>
    <property type="match status" value="1"/>
</dbReference>
<keyword evidence="6" id="KW-0732">Signal</keyword>
<evidence type="ECO:0000256" key="4">
    <source>
        <dbReference type="ARBA" id="ARBA00023284"/>
    </source>
</evidence>
<dbReference type="EMBL" id="JASBRG010000005">
    <property type="protein sequence ID" value="MDI3319800.1"/>
    <property type="molecule type" value="Genomic_DNA"/>
</dbReference>
<dbReference type="InterPro" id="IPR036249">
    <property type="entry name" value="Thioredoxin-like_sf"/>
</dbReference>
<feature type="region of interest" description="Disordered" evidence="5">
    <location>
        <begin position="452"/>
        <end position="487"/>
    </location>
</feature>
<evidence type="ECO:0000313" key="9">
    <source>
        <dbReference type="Proteomes" id="UP001226434"/>
    </source>
</evidence>